<dbReference type="SUPFAM" id="SSF51735">
    <property type="entry name" value="NAD(P)-binding Rossmann-fold domains"/>
    <property type="match status" value="1"/>
</dbReference>
<keyword evidence="4" id="KW-1185">Reference proteome</keyword>
<dbReference type="CDD" id="cd05327">
    <property type="entry name" value="retinol-DH_like_SDR_c_like"/>
    <property type="match status" value="1"/>
</dbReference>
<dbReference type="InterPro" id="IPR002347">
    <property type="entry name" value="SDR_fam"/>
</dbReference>
<dbReference type="Gene3D" id="3.40.50.720">
    <property type="entry name" value="NAD(P)-binding Rossmann-like Domain"/>
    <property type="match status" value="1"/>
</dbReference>
<dbReference type="InterPro" id="IPR036291">
    <property type="entry name" value="NAD(P)-bd_dom_sf"/>
</dbReference>
<keyword evidence="2" id="KW-1133">Transmembrane helix</keyword>
<dbReference type="STRING" id="597456.A0A0L7RHT2"/>
<protein>
    <submittedName>
        <fullName evidence="3">Retinol dehydrogenase 14</fullName>
    </submittedName>
</protein>
<dbReference type="AlphaFoldDB" id="A0A0L7RHT2"/>
<dbReference type="EMBL" id="KQ414590">
    <property type="protein sequence ID" value="KOC70369.1"/>
    <property type="molecule type" value="Genomic_DNA"/>
</dbReference>
<dbReference type="Proteomes" id="UP000053825">
    <property type="component" value="Unassembled WGS sequence"/>
</dbReference>
<dbReference type="PANTHER" id="PTHR43157">
    <property type="entry name" value="PHOSPHATIDYLINOSITOL-GLYCAN BIOSYNTHESIS CLASS F PROTEIN-RELATED"/>
    <property type="match status" value="1"/>
</dbReference>
<name>A0A0L7RHT2_9HYME</name>
<organism evidence="3 4">
    <name type="scientific">Habropoda laboriosa</name>
    <dbReference type="NCBI Taxonomy" id="597456"/>
    <lineage>
        <taxon>Eukaryota</taxon>
        <taxon>Metazoa</taxon>
        <taxon>Ecdysozoa</taxon>
        <taxon>Arthropoda</taxon>
        <taxon>Hexapoda</taxon>
        <taxon>Insecta</taxon>
        <taxon>Pterygota</taxon>
        <taxon>Neoptera</taxon>
        <taxon>Endopterygota</taxon>
        <taxon>Hymenoptera</taxon>
        <taxon>Apocrita</taxon>
        <taxon>Aculeata</taxon>
        <taxon>Apoidea</taxon>
        <taxon>Anthophila</taxon>
        <taxon>Apidae</taxon>
        <taxon>Habropoda</taxon>
    </lineage>
</organism>
<keyword evidence="2" id="KW-0472">Membrane</keyword>
<feature type="transmembrane region" description="Helical" evidence="2">
    <location>
        <begin position="12"/>
        <end position="33"/>
    </location>
</feature>
<dbReference type="Pfam" id="PF00106">
    <property type="entry name" value="adh_short"/>
    <property type="match status" value="1"/>
</dbReference>
<accession>A0A0L7RHT2</accession>
<proteinExistence type="predicted"/>
<evidence type="ECO:0000256" key="1">
    <source>
        <dbReference type="ARBA" id="ARBA00023002"/>
    </source>
</evidence>
<evidence type="ECO:0000256" key="2">
    <source>
        <dbReference type="SAM" id="Phobius"/>
    </source>
</evidence>
<gene>
    <name evidence="3" type="ORF">WH47_02872</name>
</gene>
<evidence type="ECO:0000313" key="3">
    <source>
        <dbReference type="EMBL" id="KOC70369.1"/>
    </source>
</evidence>
<dbReference type="PRINTS" id="PR00081">
    <property type="entry name" value="GDHRDH"/>
</dbReference>
<dbReference type="PANTHER" id="PTHR43157:SF66">
    <property type="entry name" value="WW DOMAIN-CONTAINING OXIDOREDUCTASE-LIKE PROTEIN"/>
    <property type="match status" value="1"/>
</dbReference>
<evidence type="ECO:0000313" key="4">
    <source>
        <dbReference type="Proteomes" id="UP000053825"/>
    </source>
</evidence>
<dbReference type="OrthoDB" id="191139at2759"/>
<dbReference type="GO" id="GO:0016491">
    <property type="term" value="F:oxidoreductase activity"/>
    <property type="evidence" value="ECO:0007669"/>
    <property type="project" value="UniProtKB-KW"/>
</dbReference>
<reference evidence="3 4" key="1">
    <citation type="submission" date="2015-07" db="EMBL/GenBank/DDBJ databases">
        <title>The genome of Habropoda laboriosa.</title>
        <authorList>
            <person name="Pan H."/>
            <person name="Kapheim K."/>
        </authorList>
    </citation>
    <scope>NUCLEOTIDE SEQUENCE [LARGE SCALE GENOMIC DNA]</scope>
    <source>
        <strain evidence="3">0110345459</strain>
    </source>
</reference>
<keyword evidence="1" id="KW-0560">Oxidoreductase</keyword>
<keyword evidence="2" id="KW-0812">Transmembrane</keyword>
<sequence>MLLKIVPCTTLCYLAAAALLVVLLFLLAVYFYAQYTLGICKSKNRMDGKTVIITGCTSGIGKETARDIAKRGARVIMACRNMETANKLKEELIKESGNNNIVTRKLDLSSLSSVRKFAQQINREENRLDVLIHNAGTAEVFRKKVTDDGLEMTMATNHYGPFLLTHLLIDLLKQSKPSRIIVVASGLYVLARLNLNNVNPTTTLPGYLYYVSKYANIVFTLELARRLEGSGVTANCLHPGLMSTGIWKNVPPPFSWVLNFALNTFCKTPEQGAQTTIHLAVSDDVNGFSGKYFMDCHEQVLSRGIKDPSKGKKFWELSESMVKLQSSDPKI</sequence>